<dbReference type="GO" id="GO:0046621">
    <property type="term" value="P:negative regulation of organ growth"/>
    <property type="evidence" value="ECO:0007669"/>
    <property type="project" value="TreeGrafter"/>
</dbReference>
<dbReference type="AlphaFoldDB" id="A0AAV9SNJ6"/>
<dbReference type="GO" id="GO:0060090">
    <property type="term" value="F:molecular adaptor activity"/>
    <property type="evidence" value="ECO:0007669"/>
    <property type="project" value="TreeGrafter"/>
</dbReference>
<gene>
    <name evidence="7" type="ORF">CRENBAI_023477</name>
</gene>
<feature type="coiled-coil region" evidence="4">
    <location>
        <begin position="257"/>
        <end position="284"/>
    </location>
</feature>
<feature type="domain" description="WW" evidence="6">
    <location>
        <begin position="146"/>
        <end position="179"/>
    </location>
</feature>
<keyword evidence="8" id="KW-1185">Reference proteome</keyword>
<dbReference type="Pfam" id="PF00397">
    <property type="entry name" value="WW"/>
    <property type="match status" value="1"/>
</dbReference>
<dbReference type="FunFam" id="2.20.70.10:FF:000001">
    <property type="entry name" value="Membrane-associated guanylate kinase, WW and PDZ domain-containing protein 1"/>
    <property type="match status" value="1"/>
</dbReference>
<feature type="coiled-coil region" evidence="4">
    <location>
        <begin position="200"/>
        <end position="227"/>
    </location>
</feature>
<dbReference type="GO" id="GO:0016477">
    <property type="term" value="P:cell migration"/>
    <property type="evidence" value="ECO:0007669"/>
    <property type="project" value="TreeGrafter"/>
</dbReference>
<evidence type="ECO:0000313" key="8">
    <source>
        <dbReference type="Proteomes" id="UP001311232"/>
    </source>
</evidence>
<evidence type="ECO:0000256" key="4">
    <source>
        <dbReference type="SAM" id="Coils"/>
    </source>
</evidence>
<feature type="coiled-coil region" evidence="4">
    <location>
        <begin position="393"/>
        <end position="420"/>
    </location>
</feature>
<dbReference type="GO" id="GO:0035330">
    <property type="term" value="P:regulation of hippo signaling"/>
    <property type="evidence" value="ECO:0007669"/>
    <property type="project" value="TreeGrafter"/>
</dbReference>
<feature type="region of interest" description="Disordered" evidence="5">
    <location>
        <begin position="227"/>
        <end position="246"/>
    </location>
</feature>
<name>A0AAV9SNJ6_9TELE</name>
<evidence type="ECO:0000313" key="7">
    <source>
        <dbReference type="EMBL" id="KAK5622871.1"/>
    </source>
</evidence>
<evidence type="ECO:0000256" key="3">
    <source>
        <dbReference type="ARBA" id="ARBA00022737"/>
    </source>
</evidence>
<dbReference type="PROSITE" id="PS50020">
    <property type="entry name" value="WW_DOMAIN_2"/>
    <property type="match status" value="1"/>
</dbReference>
<organism evidence="7 8">
    <name type="scientific">Crenichthys baileyi</name>
    <name type="common">White River springfish</name>
    <dbReference type="NCBI Taxonomy" id="28760"/>
    <lineage>
        <taxon>Eukaryota</taxon>
        <taxon>Metazoa</taxon>
        <taxon>Chordata</taxon>
        <taxon>Craniata</taxon>
        <taxon>Vertebrata</taxon>
        <taxon>Euteleostomi</taxon>
        <taxon>Actinopterygii</taxon>
        <taxon>Neopterygii</taxon>
        <taxon>Teleostei</taxon>
        <taxon>Neoteleostei</taxon>
        <taxon>Acanthomorphata</taxon>
        <taxon>Ovalentaria</taxon>
        <taxon>Atherinomorphae</taxon>
        <taxon>Cyprinodontiformes</taxon>
        <taxon>Goodeidae</taxon>
        <taxon>Crenichthys</taxon>
    </lineage>
</organism>
<dbReference type="PANTHER" id="PTHR14791">
    <property type="entry name" value="BOMB/KIRA PROTEINS"/>
    <property type="match status" value="1"/>
</dbReference>
<proteinExistence type="predicted"/>
<evidence type="ECO:0000259" key="6">
    <source>
        <dbReference type="PROSITE" id="PS50020"/>
    </source>
</evidence>
<dbReference type="GO" id="GO:0005737">
    <property type="term" value="C:cytoplasm"/>
    <property type="evidence" value="ECO:0007669"/>
    <property type="project" value="UniProtKB-SubCell"/>
</dbReference>
<protein>
    <recommendedName>
        <fullName evidence="6">WW domain-containing protein</fullName>
    </recommendedName>
</protein>
<sequence length="492" mass="56483">MKQAEGVDVLNSLRQSGWTLGFSGWEEKAPENGSWTPGQATSRQQPPGLPELERLRSENTARGTRLKRLRLRFKSPRLRSRQPAPCTSMKGCHGNLQAIRRHRLWNSRGRFPPIVSHQMGPLTPLFSFHPPQRQTKPLTFADCIGDELPVGWEEAYDPLVGAYYVDHNTKKTQLEDPRAQWQREQEAMLRDYLAVARDALSAQKEIYQVKEQRLRLAQQEYRQLNDAWRDKSKSQTSLNSRSSSSSKYDPEILKAEIATAKSRVNKLKRDLACMKQELQHKEQGFETLREINLKVSNNPYGYKPHDAQAILNEVHSIRDAISSGEKEKQDLMQKLAVLKDGFQLDSGSQQELWGSSPSLANSETSIPRLYSDVGSQTDLPAEFTTSTNKLAEKVRLSLKYEEAKRRIANIEVQIAKLDSEAWPGLLDPERDRLILINEKEELLKELQYVCPRQRLEPNDAEKLETEKKRLERDLQAARDNQSKALTERRVNH</sequence>
<dbReference type="InterPro" id="IPR001202">
    <property type="entry name" value="WW_dom"/>
</dbReference>
<accession>A0AAV9SNJ6</accession>
<keyword evidence="3" id="KW-0677">Repeat</keyword>
<dbReference type="SUPFAM" id="SSF51045">
    <property type="entry name" value="WW domain"/>
    <property type="match status" value="1"/>
</dbReference>
<dbReference type="EMBL" id="JAHHUM010000070">
    <property type="protein sequence ID" value="KAK5622871.1"/>
    <property type="molecule type" value="Genomic_DNA"/>
</dbReference>
<dbReference type="GO" id="GO:0019900">
    <property type="term" value="F:kinase binding"/>
    <property type="evidence" value="ECO:0007669"/>
    <property type="project" value="TreeGrafter"/>
</dbReference>
<comment type="caution">
    <text evidence="7">The sequence shown here is derived from an EMBL/GenBank/DDBJ whole genome shotgun (WGS) entry which is preliminary data.</text>
</comment>
<dbReference type="Proteomes" id="UP001311232">
    <property type="component" value="Unassembled WGS sequence"/>
</dbReference>
<dbReference type="CDD" id="cd00201">
    <property type="entry name" value="WW"/>
    <property type="match status" value="1"/>
</dbReference>
<dbReference type="GO" id="GO:0006355">
    <property type="term" value="P:regulation of DNA-templated transcription"/>
    <property type="evidence" value="ECO:0007669"/>
    <property type="project" value="TreeGrafter"/>
</dbReference>
<evidence type="ECO:0000256" key="1">
    <source>
        <dbReference type="ARBA" id="ARBA00004496"/>
    </source>
</evidence>
<dbReference type="SMART" id="SM00456">
    <property type="entry name" value="WW"/>
    <property type="match status" value="1"/>
</dbReference>
<feature type="compositionally biased region" description="Polar residues" evidence="5">
    <location>
        <begin position="33"/>
        <end position="45"/>
    </location>
</feature>
<evidence type="ECO:0000256" key="2">
    <source>
        <dbReference type="ARBA" id="ARBA00022490"/>
    </source>
</evidence>
<feature type="region of interest" description="Disordered" evidence="5">
    <location>
        <begin position="22"/>
        <end position="61"/>
    </location>
</feature>
<evidence type="ECO:0000256" key="5">
    <source>
        <dbReference type="SAM" id="MobiDB-lite"/>
    </source>
</evidence>
<comment type="subcellular location">
    <subcellularLocation>
        <location evidence="1">Cytoplasm</location>
    </subcellularLocation>
</comment>
<dbReference type="InterPro" id="IPR036020">
    <property type="entry name" value="WW_dom_sf"/>
</dbReference>
<keyword evidence="2" id="KW-0963">Cytoplasm</keyword>
<keyword evidence="4" id="KW-0175">Coiled coil</keyword>
<dbReference type="InterPro" id="IPR057747">
    <property type="entry name" value="WWC1_hairpin"/>
</dbReference>
<dbReference type="PANTHER" id="PTHR14791:SF22">
    <property type="entry name" value="PROTEIN KIBRA"/>
    <property type="match status" value="1"/>
</dbReference>
<feature type="region of interest" description="Disordered" evidence="5">
    <location>
        <begin position="472"/>
        <end position="492"/>
    </location>
</feature>
<feature type="compositionally biased region" description="Low complexity" evidence="5">
    <location>
        <begin position="234"/>
        <end position="246"/>
    </location>
</feature>
<dbReference type="Gene3D" id="2.20.70.10">
    <property type="match status" value="1"/>
</dbReference>
<dbReference type="InterPro" id="IPR051105">
    <property type="entry name" value="WWC/KIBRA_Hippo_Reg"/>
</dbReference>
<dbReference type="Pfam" id="PF25802">
    <property type="entry name" value="WWC1"/>
    <property type="match status" value="1"/>
</dbReference>
<reference evidence="7 8" key="1">
    <citation type="submission" date="2021-06" db="EMBL/GenBank/DDBJ databases">
        <authorList>
            <person name="Palmer J.M."/>
        </authorList>
    </citation>
    <scope>NUCLEOTIDE SEQUENCE [LARGE SCALE GENOMIC DNA]</scope>
    <source>
        <strain evidence="7 8">MEX-2019</strain>
        <tissue evidence="7">Muscle</tissue>
    </source>
</reference>